<protein>
    <submittedName>
        <fullName evidence="1">Tvp14</fullName>
    </submittedName>
</protein>
<gene>
    <name evidence="1" type="ORF">TRFO_09181</name>
</gene>
<dbReference type="RefSeq" id="XP_068351138.1">
    <property type="nucleotide sequence ID" value="XM_068494717.1"/>
</dbReference>
<proteinExistence type="predicted"/>
<keyword evidence="2" id="KW-1185">Reference proteome</keyword>
<sequence length="96" mass="11299">MTSLCPDRCGHAKDTAVFKTVEYEDFQKNSQYGEKQDVYHADMNPNANTDKQEERFIELIKSLQPGQKVRLHWDHIYVTNQGSKYPERPIRELEVL</sequence>
<reference evidence="1" key="1">
    <citation type="submission" date="2016-10" db="EMBL/GenBank/DDBJ databases">
        <authorList>
            <person name="Benchimol M."/>
            <person name="Almeida L.G."/>
            <person name="Vasconcelos A.T."/>
            <person name="Perreira-Neves A."/>
            <person name="Rosa I.A."/>
            <person name="Tasca T."/>
            <person name="Bogo M.R."/>
            <person name="de Souza W."/>
        </authorList>
    </citation>
    <scope>NUCLEOTIDE SEQUENCE [LARGE SCALE GENOMIC DNA]</scope>
    <source>
        <strain evidence="1">K</strain>
    </source>
</reference>
<evidence type="ECO:0000313" key="2">
    <source>
        <dbReference type="Proteomes" id="UP000179807"/>
    </source>
</evidence>
<dbReference type="EMBL" id="MLAK01001082">
    <property type="protein sequence ID" value="OHS98001.1"/>
    <property type="molecule type" value="Genomic_DNA"/>
</dbReference>
<dbReference type="AlphaFoldDB" id="A0A1J4JH26"/>
<dbReference type="Proteomes" id="UP000179807">
    <property type="component" value="Unassembled WGS sequence"/>
</dbReference>
<comment type="caution">
    <text evidence="1">The sequence shown here is derived from an EMBL/GenBank/DDBJ whole genome shotgun (WGS) entry which is preliminary data.</text>
</comment>
<dbReference type="VEuPathDB" id="TrichDB:TRFO_09181"/>
<dbReference type="OrthoDB" id="6017153at2759"/>
<accession>A0A1J4JH26</accession>
<evidence type="ECO:0000313" key="1">
    <source>
        <dbReference type="EMBL" id="OHS98001.1"/>
    </source>
</evidence>
<dbReference type="GeneID" id="94829421"/>
<organism evidence="1 2">
    <name type="scientific">Tritrichomonas foetus</name>
    <dbReference type="NCBI Taxonomy" id="1144522"/>
    <lineage>
        <taxon>Eukaryota</taxon>
        <taxon>Metamonada</taxon>
        <taxon>Parabasalia</taxon>
        <taxon>Tritrichomonadida</taxon>
        <taxon>Tritrichomonadidae</taxon>
        <taxon>Tritrichomonas</taxon>
    </lineage>
</organism>
<name>A0A1J4JH26_9EUKA</name>